<evidence type="ECO:0000256" key="6">
    <source>
        <dbReference type="ARBA" id="ARBA00022664"/>
    </source>
</evidence>
<evidence type="ECO:0000256" key="8">
    <source>
        <dbReference type="ARBA" id="ARBA00022845"/>
    </source>
</evidence>
<sequence>MADPPPPDAHPEQSPATEKPPAAPLTPEPEDAAEQDVESEVDEEYVSDPDDALPEMRRREASDDEGSEEGRRPPRARIDPDHDDDGQGAPEDYEGEVEEEEDEDEEYYDDLLDDEEVGEGLEEEYDGHAVPPKEVAAGQGEADEKPGEEGAEAEAEAEADGEEKKEQEPFAVPTSGAFYMHDDRFQEDGRGRRRCAFL</sequence>
<dbReference type="InterPro" id="IPR018545">
    <property type="entry name" value="Btz_dom"/>
</dbReference>
<dbReference type="PANTHER" id="PTHR46837:SF5">
    <property type="entry name" value="PROTEIN MLN51 HOMOLOG"/>
    <property type="match status" value="1"/>
</dbReference>
<evidence type="ECO:0000256" key="2">
    <source>
        <dbReference type="ARBA" id="ARBA00004496"/>
    </source>
</evidence>
<proteinExistence type="inferred from homology"/>
<organism evidence="15 16">
    <name type="scientific">Triticum turgidum subsp. durum</name>
    <name type="common">Durum wheat</name>
    <name type="synonym">Triticum durum</name>
    <dbReference type="NCBI Taxonomy" id="4567"/>
    <lineage>
        <taxon>Eukaryota</taxon>
        <taxon>Viridiplantae</taxon>
        <taxon>Streptophyta</taxon>
        <taxon>Embryophyta</taxon>
        <taxon>Tracheophyta</taxon>
        <taxon>Spermatophyta</taxon>
        <taxon>Magnoliopsida</taxon>
        <taxon>Liliopsida</taxon>
        <taxon>Poales</taxon>
        <taxon>Poaceae</taxon>
        <taxon>BOP clade</taxon>
        <taxon>Pooideae</taxon>
        <taxon>Triticodae</taxon>
        <taxon>Triticeae</taxon>
        <taxon>Triticinae</taxon>
        <taxon>Triticum</taxon>
    </lineage>
</organism>
<evidence type="ECO:0000256" key="12">
    <source>
        <dbReference type="ARBA" id="ARBA00023242"/>
    </source>
</evidence>
<keyword evidence="7" id="KW-0509">mRNA transport</keyword>
<dbReference type="GO" id="GO:0000184">
    <property type="term" value="P:nuclear-transcribed mRNA catabolic process, nonsense-mediated decay"/>
    <property type="evidence" value="ECO:0007669"/>
    <property type="project" value="UniProtKB-KW"/>
</dbReference>
<comment type="subcellular location">
    <subcellularLocation>
        <location evidence="2">Cytoplasm</location>
    </subcellularLocation>
    <subcellularLocation>
        <location evidence="1">Nucleus</location>
    </subcellularLocation>
</comment>
<dbReference type="PANTHER" id="PTHR46837">
    <property type="entry name" value="PROTEIN MLN51 HOMOLOG"/>
    <property type="match status" value="1"/>
</dbReference>
<evidence type="ECO:0000259" key="14">
    <source>
        <dbReference type="Pfam" id="PF09405"/>
    </source>
</evidence>
<gene>
    <name evidence="15" type="ORF">TRITD_3Bv1G124800</name>
</gene>
<keyword evidence="12" id="KW-0539">Nucleus</keyword>
<dbReference type="GO" id="GO:0051028">
    <property type="term" value="P:mRNA transport"/>
    <property type="evidence" value="ECO:0007669"/>
    <property type="project" value="UniProtKB-KW"/>
</dbReference>
<dbReference type="Pfam" id="PF09405">
    <property type="entry name" value="Btz"/>
    <property type="match status" value="1"/>
</dbReference>
<evidence type="ECO:0000256" key="9">
    <source>
        <dbReference type="ARBA" id="ARBA00022884"/>
    </source>
</evidence>
<keyword evidence="16" id="KW-1185">Reference proteome</keyword>
<evidence type="ECO:0000256" key="1">
    <source>
        <dbReference type="ARBA" id="ARBA00004123"/>
    </source>
</evidence>
<feature type="compositionally biased region" description="Acidic residues" evidence="13">
    <location>
        <begin position="28"/>
        <end position="53"/>
    </location>
</feature>
<evidence type="ECO:0000256" key="4">
    <source>
        <dbReference type="ARBA" id="ARBA00022448"/>
    </source>
</evidence>
<dbReference type="Gramene" id="TRITD3Bv1G124800.1">
    <property type="protein sequence ID" value="TRITD3Bv1G124800.1"/>
    <property type="gene ID" value="TRITD3Bv1G124800"/>
</dbReference>
<feature type="domain" description="Btz" evidence="14">
    <location>
        <begin position="139"/>
        <end position="194"/>
    </location>
</feature>
<comment type="similarity">
    <text evidence="3">Belongs to the CASC3 family.</text>
</comment>
<protein>
    <recommendedName>
        <fullName evidence="14">Btz domain-containing protein</fullName>
    </recommendedName>
</protein>
<dbReference type="GO" id="GO:0003729">
    <property type="term" value="F:mRNA binding"/>
    <property type="evidence" value="ECO:0007669"/>
    <property type="project" value="InterPro"/>
</dbReference>
<keyword evidence="4" id="KW-0813">Transport</keyword>
<evidence type="ECO:0000256" key="7">
    <source>
        <dbReference type="ARBA" id="ARBA00022816"/>
    </source>
</evidence>
<name>A0A9R1S2F7_TRITD</name>
<feature type="compositionally biased region" description="Acidic residues" evidence="13">
    <location>
        <begin position="149"/>
        <end position="161"/>
    </location>
</feature>
<keyword evidence="9" id="KW-0694">RNA-binding</keyword>
<accession>A0A9R1S2F7</accession>
<evidence type="ECO:0000256" key="3">
    <source>
        <dbReference type="ARBA" id="ARBA00009548"/>
    </source>
</evidence>
<evidence type="ECO:0000313" key="16">
    <source>
        <dbReference type="Proteomes" id="UP000324705"/>
    </source>
</evidence>
<keyword evidence="5" id="KW-0963">Cytoplasm</keyword>
<evidence type="ECO:0000256" key="11">
    <source>
        <dbReference type="ARBA" id="ARBA00023187"/>
    </source>
</evidence>
<dbReference type="GO" id="GO:0006417">
    <property type="term" value="P:regulation of translation"/>
    <property type="evidence" value="ECO:0007669"/>
    <property type="project" value="UniProtKB-KW"/>
</dbReference>
<dbReference type="Proteomes" id="UP000324705">
    <property type="component" value="Chromosome 3B"/>
</dbReference>
<feature type="compositionally biased region" description="Acidic residues" evidence="13">
    <location>
        <begin position="81"/>
        <end position="125"/>
    </location>
</feature>
<keyword evidence="8" id="KW-0810">Translation regulation</keyword>
<evidence type="ECO:0000256" key="5">
    <source>
        <dbReference type="ARBA" id="ARBA00022490"/>
    </source>
</evidence>
<keyword evidence="11" id="KW-0508">mRNA splicing</keyword>
<dbReference type="AlphaFoldDB" id="A0A9R1S2F7"/>
<feature type="compositionally biased region" description="Basic and acidic residues" evidence="13">
    <location>
        <begin position="68"/>
        <end position="80"/>
    </location>
</feature>
<dbReference type="GO" id="GO:0006397">
    <property type="term" value="P:mRNA processing"/>
    <property type="evidence" value="ECO:0007669"/>
    <property type="project" value="UniProtKB-KW"/>
</dbReference>
<keyword evidence="10" id="KW-0866">Nonsense-mediated mRNA decay</keyword>
<dbReference type="EMBL" id="LT934116">
    <property type="protein sequence ID" value="VAH77273.1"/>
    <property type="molecule type" value="Genomic_DNA"/>
</dbReference>
<dbReference type="GO" id="GO:0008380">
    <property type="term" value="P:RNA splicing"/>
    <property type="evidence" value="ECO:0007669"/>
    <property type="project" value="UniProtKB-KW"/>
</dbReference>
<evidence type="ECO:0000256" key="10">
    <source>
        <dbReference type="ARBA" id="ARBA00023161"/>
    </source>
</evidence>
<dbReference type="GO" id="GO:0035145">
    <property type="term" value="C:exon-exon junction complex"/>
    <property type="evidence" value="ECO:0007669"/>
    <property type="project" value="InterPro"/>
</dbReference>
<keyword evidence="6" id="KW-0507">mRNA processing</keyword>
<reference evidence="15 16" key="1">
    <citation type="submission" date="2017-09" db="EMBL/GenBank/DDBJ databases">
        <authorList>
            <consortium name="International Durum Wheat Genome Sequencing Consortium (IDWGSC)"/>
            <person name="Milanesi L."/>
        </authorList>
    </citation>
    <scope>NUCLEOTIDE SEQUENCE [LARGE SCALE GENOMIC DNA]</scope>
    <source>
        <strain evidence="16">cv. Svevo</strain>
    </source>
</reference>
<feature type="region of interest" description="Disordered" evidence="13">
    <location>
        <begin position="1"/>
        <end position="172"/>
    </location>
</feature>
<dbReference type="GO" id="GO:0005737">
    <property type="term" value="C:cytoplasm"/>
    <property type="evidence" value="ECO:0007669"/>
    <property type="project" value="UniProtKB-SubCell"/>
</dbReference>
<evidence type="ECO:0000256" key="13">
    <source>
        <dbReference type="SAM" id="MobiDB-lite"/>
    </source>
</evidence>
<evidence type="ECO:0000313" key="15">
    <source>
        <dbReference type="EMBL" id="VAH77273.1"/>
    </source>
</evidence>
<dbReference type="InterPro" id="IPR044796">
    <property type="entry name" value="MLN51_plant"/>
</dbReference>